<protein>
    <submittedName>
        <fullName evidence="1">Uncharacterized protein</fullName>
    </submittedName>
</protein>
<proteinExistence type="predicted"/>
<organism evidence="1">
    <name type="scientific">Anguilla anguilla</name>
    <name type="common">European freshwater eel</name>
    <name type="synonym">Muraena anguilla</name>
    <dbReference type="NCBI Taxonomy" id="7936"/>
    <lineage>
        <taxon>Eukaryota</taxon>
        <taxon>Metazoa</taxon>
        <taxon>Chordata</taxon>
        <taxon>Craniata</taxon>
        <taxon>Vertebrata</taxon>
        <taxon>Euteleostomi</taxon>
        <taxon>Actinopterygii</taxon>
        <taxon>Neopterygii</taxon>
        <taxon>Teleostei</taxon>
        <taxon>Anguilliformes</taxon>
        <taxon>Anguillidae</taxon>
        <taxon>Anguilla</taxon>
    </lineage>
</organism>
<evidence type="ECO:0000313" key="1">
    <source>
        <dbReference type="EMBL" id="JAH50570.1"/>
    </source>
</evidence>
<dbReference type="EMBL" id="GBXM01058007">
    <property type="protein sequence ID" value="JAH50570.1"/>
    <property type="molecule type" value="Transcribed_RNA"/>
</dbReference>
<reference evidence="1" key="2">
    <citation type="journal article" date="2015" name="Fish Shellfish Immunol.">
        <title>Early steps in the European eel (Anguilla anguilla)-Vibrio vulnificus interaction in the gills: Role of the RtxA13 toxin.</title>
        <authorList>
            <person name="Callol A."/>
            <person name="Pajuelo D."/>
            <person name="Ebbesson L."/>
            <person name="Teles M."/>
            <person name="MacKenzie S."/>
            <person name="Amaro C."/>
        </authorList>
    </citation>
    <scope>NUCLEOTIDE SEQUENCE</scope>
</reference>
<name>A0A0E9TCD7_ANGAN</name>
<sequence>MELKAFVGKIELFGGCFVLDFFHGEAA</sequence>
<dbReference type="AlphaFoldDB" id="A0A0E9TCD7"/>
<accession>A0A0E9TCD7</accession>
<reference evidence="1" key="1">
    <citation type="submission" date="2014-11" db="EMBL/GenBank/DDBJ databases">
        <authorList>
            <person name="Amaro Gonzalez C."/>
        </authorList>
    </citation>
    <scope>NUCLEOTIDE SEQUENCE</scope>
</reference>